<evidence type="ECO:0000313" key="1">
    <source>
        <dbReference type="EMBL" id="OIQ64089.1"/>
    </source>
</evidence>
<accession>A0A1J5NXV6</accession>
<sequence length="71" mass="8097">MPILEQLELQAHRAQLETDVMRLVEKYLAISEWDVPEIDEPLANRLIIAAIRQALDRIEKALPKSPPTQAP</sequence>
<gene>
    <name evidence="1" type="ORF">GALL_543640</name>
</gene>
<comment type="caution">
    <text evidence="1">The sequence shown here is derived from an EMBL/GenBank/DDBJ whole genome shotgun (WGS) entry which is preliminary data.</text>
</comment>
<dbReference type="EMBL" id="MLJW01008427">
    <property type="protein sequence ID" value="OIQ64089.1"/>
    <property type="molecule type" value="Genomic_DNA"/>
</dbReference>
<organism evidence="1">
    <name type="scientific">mine drainage metagenome</name>
    <dbReference type="NCBI Taxonomy" id="410659"/>
    <lineage>
        <taxon>unclassified sequences</taxon>
        <taxon>metagenomes</taxon>
        <taxon>ecological metagenomes</taxon>
    </lineage>
</organism>
<reference evidence="1" key="1">
    <citation type="submission" date="2016-10" db="EMBL/GenBank/DDBJ databases">
        <title>Sequence of Gallionella enrichment culture.</title>
        <authorList>
            <person name="Poehlein A."/>
            <person name="Muehling M."/>
            <person name="Daniel R."/>
        </authorList>
    </citation>
    <scope>NUCLEOTIDE SEQUENCE</scope>
</reference>
<dbReference type="AlphaFoldDB" id="A0A1J5NXV6"/>
<proteinExistence type="predicted"/>
<name>A0A1J5NXV6_9ZZZZ</name>
<protein>
    <submittedName>
        <fullName evidence="1">Uncharacterized protein</fullName>
    </submittedName>
</protein>